<dbReference type="Proteomes" id="UP000245383">
    <property type="component" value="Unassembled WGS sequence"/>
</dbReference>
<accession>A0A2T9YPW2</accession>
<feature type="transmembrane region" description="Helical" evidence="1">
    <location>
        <begin position="152"/>
        <end position="173"/>
    </location>
</feature>
<comment type="caution">
    <text evidence="2">The sequence shown here is derived from an EMBL/GenBank/DDBJ whole genome shotgun (WGS) entry which is preliminary data.</text>
</comment>
<evidence type="ECO:0000313" key="2">
    <source>
        <dbReference type="EMBL" id="PVU94331.1"/>
    </source>
</evidence>
<evidence type="ECO:0000313" key="3">
    <source>
        <dbReference type="Proteomes" id="UP000245383"/>
    </source>
</evidence>
<protein>
    <recommendedName>
        <fullName evidence="4">Mitochondrial import inner membrane translocase subunit TIM22</fullName>
    </recommendedName>
</protein>
<dbReference type="PANTHER" id="PTHR37852:SF1">
    <property type="entry name" value="HIG1 DOMAIN-CONTAINING PROTEIN"/>
    <property type="match status" value="1"/>
</dbReference>
<feature type="transmembrane region" description="Helical" evidence="1">
    <location>
        <begin position="32"/>
        <end position="50"/>
    </location>
</feature>
<evidence type="ECO:0008006" key="4">
    <source>
        <dbReference type="Google" id="ProtNLM"/>
    </source>
</evidence>
<keyword evidence="1" id="KW-0812">Transmembrane</keyword>
<keyword evidence="1" id="KW-1133">Transmembrane helix</keyword>
<name>A0A2T9YPW2_9FUNG</name>
<reference evidence="2 3" key="1">
    <citation type="journal article" date="2018" name="MBio">
        <title>Comparative Genomics Reveals the Core Gene Toolbox for the Fungus-Insect Symbiosis.</title>
        <authorList>
            <person name="Wang Y."/>
            <person name="Stata M."/>
            <person name="Wang W."/>
            <person name="Stajich J.E."/>
            <person name="White M.M."/>
            <person name="Moncalvo J.M."/>
        </authorList>
    </citation>
    <scope>NUCLEOTIDE SEQUENCE [LARGE SCALE GENOMIC DNA]</scope>
    <source>
        <strain evidence="2 3">SWE-8-4</strain>
    </source>
</reference>
<sequence>MAETQAVENETLSSDKKLSVLARIQMEPQERLAVLSMTGVLSGGVVGAYLGGRNAGWQYLAEKAHNLPKTTEGWYYYHKWKNYKVIVAGVKKGAYYGLRIGGITALYQKIEATCDEYVFGEPCMWSSLISGFSVSFTCAVLARLSKSSFRRIVLLGSIGGLTMGGLQDALSWYDSGIKPKYLS</sequence>
<gene>
    <name evidence="2" type="ORF">BB561_002636</name>
</gene>
<keyword evidence="3" id="KW-1185">Reference proteome</keyword>
<dbReference type="STRING" id="133385.A0A2T9YPW2"/>
<evidence type="ECO:0000256" key="1">
    <source>
        <dbReference type="SAM" id="Phobius"/>
    </source>
</evidence>
<dbReference type="AlphaFoldDB" id="A0A2T9YPW2"/>
<proteinExistence type="predicted"/>
<feature type="transmembrane region" description="Helical" evidence="1">
    <location>
        <begin position="125"/>
        <end position="145"/>
    </location>
</feature>
<organism evidence="2 3">
    <name type="scientific">Smittium simulii</name>
    <dbReference type="NCBI Taxonomy" id="133385"/>
    <lineage>
        <taxon>Eukaryota</taxon>
        <taxon>Fungi</taxon>
        <taxon>Fungi incertae sedis</taxon>
        <taxon>Zoopagomycota</taxon>
        <taxon>Kickxellomycotina</taxon>
        <taxon>Harpellomycetes</taxon>
        <taxon>Harpellales</taxon>
        <taxon>Legeriomycetaceae</taxon>
        <taxon>Smittium</taxon>
    </lineage>
</organism>
<dbReference type="PANTHER" id="PTHR37852">
    <property type="entry name" value="YALI0B21208P"/>
    <property type="match status" value="1"/>
</dbReference>
<keyword evidence="1" id="KW-0472">Membrane</keyword>
<dbReference type="EMBL" id="MBFR01000095">
    <property type="protein sequence ID" value="PVU94331.1"/>
    <property type="molecule type" value="Genomic_DNA"/>
</dbReference>
<dbReference type="OrthoDB" id="5584028at2759"/>